<reference evidence="2 3" key="1">
    <citation type="submission" date="2023-05" db="EMBL/GenBank/DDBJ databases">
        <title>B98-5 Cell Line De Novo Hybrid Assembly: An Optical Mapping Approach.</title>
        <authorList>
            <person name="Kananen K."/>
            <person name="Auerbach J.A."/>
            <person name="Kautto E."/>
            <person name="Blachly J.S."/>
        </authorList>
    </citation>
    <scope>NUCLEOTIDE SEQUENCE [LARGE SCALE GENOMIC DNA]</scope>
    <source>
        <strain evidence="2">B95-8</strain>
        <tissue evidence="2">Cell line</tissue>
    </source>
</reference>
<feature type="region of interest" description="Disordered" evidence="1">
    <location>
        <begin position="1"/>
        <end position="59"/>
    </location>
</feature>
<proteinExistence type="predicted"/>
<feature type="non-terminal residue" evidence="2">
    <location>
        <position position="1"/>
    </location>
</feature>
<keyword evidence="3" id="KW-1185">Reference proteome</keyword>
<evidence type="ECO:0000313" key="3">
    <source>
        <dbReference type="Proteomes" id="UP001266305"/>
    </source>
</evidence>
<evidence type="ECO:0000313" key="2">
    <source>
        <dbReference type="EMBL" id="KAK2111940.1"/>
    </source>
</evidence>
<organism evidence="2 3">
    <name type="scientific">Saguinus oedipus</name>
    <name type="common">Cotton-top tamarin</name>
    <name type="synonym">Oedipomidas oedipus</name>
    <dbReference type="NCBI Taxonomy" id="9490"/>
    <lineage>
        <taxon>Eukaryota</taxon>
        <taxon>Metazoa</taxon>
        <taxon>Chordata</taxon>
        <taxon>Craniata</taxon>
        <taxon>Vertebrata</taxon>
        <taxon>Euteleostomi</taxon>
        <taxon>Mammalia</taxon>
        <taxon>Eutheria</taxon>
        <taxon>Euarchontoglires</taxon>
        <taxon>Primates</taxon>
        <taxon>Haplorrhini</taxon>
        <taxon>Platyrrhini</taxon>
        <taxon>Cebidae</taxon>
        <taxon>Callitrichinae</taxon>
        <taxon>Saguinus</taxon>
    </lineage>
</organism>
<evidence type="ECO:0000256" key="1">
    <source>
        <dbReference type="SAM" id="MobiDB-lite"/>
    </source>
</evidence>
<feature type="non-terminal residue" evidence="2">
    <location>
        <position position="59"/>
    </location>
</feature>
<protein>
    <submittedName>
        <fullName evidence="2">Uncharacterized protein</fullName>
    </submittedName>
</protein>
<dbReference type="EMBL" id="JASSZA010000005">
    <property type="protein sequence ID" value="KAK2111940.1"/>
    <property type="molecule type" value="Genomic_DNA"/>
</dbReference>
<gene>
    <name evidence="2" type="ORF">P7K49_011686</name>
</gene>
<comment type="caution">
    <text evidence="2">The sequence shown here is derived from an EMBL/GenBank/DDBJ whole genome shotgun (WGS) entry which is preliminary data.</text>
</comment>
<name>A0ABQ9VS01_SAGOE</name>
<sequence>NPAKVSSAGEATEAEATPITELETPTPKRLAGVSLNPEHCSFHPLSGRRGSQACLREAQ</sequence>
<accession>A0ABQ9VS01</accession>
<dbReference type="Proteomes" id="UP001266305">
    <property type="component" value="Unassembled WGS sequence"/>
</dbReference>
<feature type="compositionally biased region" description="Low complexity" evidence="1">
    <location>
        <begin position="10"/>
        <end position="27"/>
    </location>
</feature>